<accession>C4K7H6</accession>
<dbReference type="STRING" id="572265.HDEF_1931"/>
<dbReference type="AlphaFoldDB" id="C4K7H6"/>
<proteinExistence type="predicted"/>
<name>C4K7H6_HAMD5</name>
<gene>
    <name evidence="1" type="ordered locus">HDEF_1931</name>
</gene>
<dbReference type="HOGENOM" id="CLU_3234384_0_0_6"/>
<evidence type="ECO:0000313" key="2">
    <source>
        <dbReference type="Proteomes" id="UP000002334"/>
    </source>
</evidence>
<keyword evidence="2" id="KW-1185">Reference proteome</keyword>
<sequence>MILLKKIRRIREHEKLILIKTDKRFEIGTDTLTCWLWKQGMRR</sequence>
<protein>
    <submittedName>
        <fullName evidence="1">Uncharacterized protein</fullName>
    </submittedName>
</protein>
<evidence type="ECO:0000313" key="1">
    <source>
        <dbReference type="EMBL" id="ACQ68519.1"/>
    </source>
</evidence>
<organism evidence="1 2">
    <name type="scientific">Hamiltonella defensa subsp. Acyrthosiphon pisum (strain 5AT)</name>
    <dbReference type="NCBI Taxonomy" id="572265"/>
    <lineage>
        <taxon>Bacteria</taxon>
        <taxon>Pseudomonadati</taxon>
        <taxon>Pseudomonadota</taxon>
        <taxon>Gammaproteobacteria</taxon>
        <taxon>Enterobacterales</taxon>
        <taxon>Enterobacteriaceae</taxon>
        <taxon>aphid secondary symbionts</taxon>
        <taxon>Candidatus Williamhamiltonella</taxon>
    </lineage>
</organism>
<dbReference type="EMBL" id="CP001277">
    <property type="protein sequence ID" value="ACQ68519.1"/>
    <property type="molecule type" value="Genomic_DNA"/>
</dbReference>
<reference evidence="1 2" key="1">
    <citation type="journal article" date="2009" name="Proc. Natl. Acad. Sci. U.S.A.">
        <title>Hamiltonella defensa, genome evolution of protective bacterial endosymbiont from pathogenic ancestors.</title>
        <authorList>
            <person name="Degnan P.H."/>
            <person name="Yu Y."/>
            <person name="Sisneros N."/>
            <person name="Wing R.A."/>
            <person name="Moran N.A."/>
        </authorList>
    </citation>
    <scope>NUCLEOTIDE SEQUENCE [LARGE SCALE GENOMIC DNA]</scope>
    <source>
        <strain evidence="2">5AT</strain>
    </source>
</reference>
<dbReference type="Proteomes" id="UP000002334">
    <property type="component" value="Chromosome"/>
</dbReference>
<dbReference type="KEGG" id="hde:HDEF_1931"/>